<comment type="subcellular location">
    <subcellularLocation>
        <location evidence="1">Cell inner membrane</location>
    </subcellularLocation>
</comment>
<evidence type="ECO:0000256" key="10">
    <source>
        <dbReference type="SAM" id="MobiDB-lite"/>
    </source>
</evidence>
<feature type="region of interest" description="Disordered" evidence="10">
    <location>
        <begin position="396"/>
        <end position="416"/>
    </location>
</feature>
<evidence type="ECO:0000256" key="4">
    <source>
        <dbReference type="ARBA" id="ARBA00022475"/>
    </source>
</evidence>
<dbReference type="Gene3D" id="1.10.40.60">
    <property type="entry name" value="EpsJ-like"/>
    <property type="match status" value="2"/>
</dbReference>
<dbReference type="EMBL" id="DVOR01000156">
    <property type="protein sequence ID" value="HIV09433.1"/>
    <property type="molecule type" value="Genomic_DNA"/>
</dbReference>
<keyword evidence="8 11" id="KW-1133">Transmembrane helix</keyword>
<evidence type="ECO:0000256" key="6">
    <source>
        <dbReference type="ARBA" id="ARBA00022692"/>
    </source>
</evidence>
<feature type="compositionally biased region" description="Low complexity" evidence="10">
    <location>
        <begin position="396"/>
        <end position="409"/>
    </location>
</feature>
<dbReference type="InterPro" id="IPR038072">
    <property type="entry name" value="GspK_central_sf"/>
</dbReference>
<evidence type="ECO:0000256" key="2">
    <source>
        <dbReference type="ARBA" id="ARBA00007246"/>
    </source>
</evidence>
<feature type="domain" description="T2SS protein K first SAM-like" evidence="12">
    <location>
        <begin position="142"/>
        <end position="233"/>
    </location>
</feature>
<evidence type="ECO:0000259" key="12">
    <source>
        <dbReference type="Pfam" id="PF21687"/>
    </source>
</evidence>
<keyword evidence="7" id="KW-0653">Protein transport</keyword>
<sequence>MIVKGTQRARGGFALVAVIWTVAVLSLLVCSFAMDAYTEAKSAVYVRSRHQASALVDSGLTLAEMLMERQDGVSEEATKEDAEEDRWIVPAIRLKRGQRVEIYQRLYADEAGHLQFAEDSVEKGVGDPPDAEIFVAIEPEPARWNINKITHAGMGEKEADELWARILLWAGVPEEDWDELVDSFYDWVDEDDNKESEYGAEEEYYEALEPSYHCKNGPLDTVGELAYIRGFSRNGGVLLKGGVWNPDEERARQITVKGIEHLFTTYGTGKINVNAAPRDVLLTVPCLVENPMEDVETWDTLTVDAILEEREGLNAGTADASERVAQEYNSADDKAVADYHFKDMSDFLARISGLTQEEVNPYLTVDCDVYKLELEGRVGKVRRRVTAVVQRGASGSDSAAAAGSGKTSVGTGGNGLTILQWREET</sequence>
<keyword evidence="6 11" id="KW-0812">Transmembrane</keyword>
<evidence type="ECO:0000256" key="1">
    <source>
        <dbReference type="ARBA" id="ARBA00004533"/>
    </source>
</evidence>
<dbReference type="InterPro" id="IPR049031">
    <property type="entry name" value="T2SSK_SAM-like_1st"/>
</dbReference>
<evidence type="ECO:0000313" key="13">
    <source>
        <dbReference type="EMBL" id="HIV09433.1"/>
    </source>
</evidence>
<evidence type="ECO:0000256" key="7">
    <source>
        <dbReference type="ARBA" id="ARBA00022927"/>
    </source>
</evidence>
<dbReference type="Pfam" id="PF21687">
    <property type="entry name" value="T2SSK_1st"/>
    <property type="match status" value="1"/>
</dbReference>
<keyword evidence="9 11" id="KW-0472">Membrane</keyword>
<dbReference type="GO" id="GO:0005886">
    <property type="term" value="C:plasma membrane"/>
    <property type="evidence" value="ECO:0007669"/>
    <property type="project" value="UniProtKB-SubCell"/>
</dbReference>
<keyword evidence="3" id="KW-0813">Transport</keyword>
<keyword evidence="5" id="KW-0997">Cell inner membrane</keyword>
<comment type="caution">
    <text evidence="13">The sequence shown here is derived from an EMBL/GenBank/DDBJ whole genome shotgun (WGS) entry which is preliminary data.</text>
</comment>
<evidence type="ECO:0000256" key="5">
    <source>
        <dbReference type="ARBA" id="ARBA00022519"/>
    </source>
</evidence>
<dbReference type="InterPro" id="IPR005628">
    <property type="entry name" value="GspK"/>
</dbReference>
<keyword evidence="4" id="KW-1003">Cell membrane</keyword>
<dbReference type="PANTHER" id="PTHR38831:SF2">
    <property type="entry name" value="TYPE II SECRETION SYSTEM PROTEIN K"/>
    <property type="match status" value="1"/>
</dbReference>
<name>A0A9D1T3L7_9BACT</name>
<evidence type="ECO:0000256" key="3">
    <source>
        <dbReference type="ARBA" id="ARBA00022448"/>
    </source>
</evidence>
<protein>
    <submittedName>
        <fullName evidence="13">General secretion pathway protein GspK</fullName>
    </submittedName>
</protein>
<dbReference type="PANTHER" id="PTHR38831">
    <property type="entry name" value="TYPE II SECRETION SYSTEM PROTEIN K"/>
    <property type="match status" value="1"/>
</dbReference>
<dbReference type="Gene3D" id="3.30.1300.30">
    <property type="entry name" value="GSPII I/J protein-like"/>
    <property type="match status" value="1"/>
</dbReference>
<evidence type="ECO:0000256" key="11">
    <source>
        <dbReference type="SAM" id="Phobius"/>
    </source>
</evidence>
<reference evidence="13" key="1">
    <citation type="submission" date="2020-10" db="EMBL/GenBank/DDBJ databases">
        <authorList>
            <person name="Gilroy R."/>
        </authorList>
    </citation>
    <scope>NUCLEOTIDE SEQUENCE</scope>
    <source>
        <strain evidence="13">35461</strain>
    </source>
</reference>
<reference evidence="13" key="2">
    <citation type="journal article" date="2021" name="PeerJ">
        <title>Extensive microbial diversity within the chicken gut microbiome revealed by metagenomics and culture.</title>
        <authorList>
            <person name="Gilroy R."/>
            <person name="Ravi A."/>
            <person name="Getino M."/>
            <person name="Pursley I."/>
            <person name="Horton D.L."/>
            <person name="Alikhan N.F."/>
            <person name="Baker D."/>
            <person name="Gharbi K."/>
            <person name="Hall N."/>
            <person name="Watson M."/>
            <person name="Adriaenssens E.M."/>
            <person name="Foster-Nyarko E."/>
            <person name="Jarju S."/>
            <person name="Secka A."/>
            <person name="Antonio M."/>
            <person name="Oren A."/>
            <person name="Chaudhuri R.R."/>
            <person name="La Ragione R."/>
            <person name="Hildebrand F."/>
            <person name="Pallen M.J."/>
        </authorList>
    </citation>
    <scope>NUCLEOTIDE SEQUENCE</scope>
    <source>
        <strain evidence="13">35461</strain>
    </source>
</reference>
<evidence type="ECO:0000256" key="9">
    <source>
        <dbReference type="ARBA" id="ARBA00023136"/>
    </source>
</evidence>
<organism evidence="13 14">
    <name type="scientific">Candidatus Spyradenecus faecavium</name>
    <dbReference type="NCBI Taxonomy" id="2840947"/>
    <lineage>
        <taxon>Bacteria</taxon>
        <taxon>Pseudomonadati</taxon>
        <taxon>Lentisphaerota</taxon>
        <taxon>Lentisphaeria</taxon>
        <taxon>Lentisphaerales</taxon>
        <taxon>Lentisphaeraceae</taxon>
        <taxon>Lentisphaeraceae incertae sedis</taxon>
        <taxon>Candidatus Spyradenecus</taxon>
    </lineage>
</organism>
<comment type="similarity">
    <text evidence="2">Belongs to the GSP K family.</text>
</comment>
<gene>
    <name evidence="13" type="ORF">IAC79_04895</name>
</gene>
<dbReference type="SUPFAM" id="SSF158544">
    <property type="entry name" value="GspK insert domain-like"/>
    <property type="match status" value="1"/>
</dbReference>
<dbReference type="GO" id="GO:0009306">
    <property type="term" value="P:protein secretion"/>
    <property type="evidence" value="ECO:0007669"/>
    <property type="project" value="InterPro"/>
</dbReference>
<dbReference type="Proteomes" id="UP000886845">
    <property type="component" value="Unassembled WGS sequence"/>
</dbReference>
<feature type="transmembrane region" description="Helical" evidence="11">
    <location>
        <begin position="12"/>
        <end position="34"/>
    </location>
</feature>
<accession>A0A9D1T3L7</accession>
<evidence type="ECO:0000313" key="14">
    <source>
        <dbReference type="Proteomes" id="UP000886845"/>
    </source>
</evidence>
<evidence type="ECO:0000256" key="8">
    <source>
        <dbReference type="ARBA" id="ARBA00022989"/>
    </source>
</evidence>
<proteinExistence type="inferred from homology"/>
<dbReference type="AlphaFoldDB" id="A0A9D1T3L7"/>